<reference evidence="2 3" key="1">
    <citation type="submission" date="2024-06" db="EMBL/GenBank/DDBJ databases">
        <title>Complete genome of Phlyctema vagabunda strain 19-DSS-EL-015.</title>
        <authorList>
            <person name="Fiorenzani C."/>
        </authorList>
    </citation>
    <scope>NUCLEOTIDE SEQUENCE [LARGE SCALE GENOMIC DNA]</scope>
    <source>
        <strain evidence="2 3">19-DSS-EL-015</strain>
    </source>
</reference>
<organism evidence="2 3">
    <name type="scientific">Phlyctema vagabunda</name>
    <dbReference type="NCBI Taxonomy" id="108571"/>
    <lineage>
        <taxon>Eukaryota</taxon>
        <taxon>Fungi</taxon>
        <taxon>Dikarya</taxon>
        <taxon>Ascomycota</taxon>
        <taxon>Pezizomycotina</taxon>
        <taxon>Leotiomycetes</taxon>
        <taxon>Helotiales</taxon>
        <taxon>Dermateaceae</taxon>
        <taxon>Phlyctema</taxon>
    </lineage>
</organism>
<sequence length="325" mass="35407">MSRAYGSTGHDGHQRIQGSGSRGAFEVPDDLEIRNVFDVLQTGSSPRGIRRASPASIIESRRIPRGHLCSRAEAATFVIYEDETAQPEEPGFAVTEQYSYAAYNIHTRPQTPETASWTSGSVSTISTVPLAGQDPAALPREENMEIDENINPFIHPQTAAPDSRLSPAAVAPGTEELTARKRRKVGPAAPVITPRMASPISQRELLANTLRQFLRTPGYMLVPNISSSASRRASQMKKRKRDESQPDTEQTRSSSESKCLDGGFDVCFVTADETVQQAAKKAPGTRRNPGSNMAYRPKCNNRCGPITKARSITKARPGRMRSAGI</sequence>
<comment type="caution">
    <text evidence="2">The sequence shown here is derived from an EMBL/GenBank/DDBJ whole genome shotgun (WGS) entry which is preliminary data.</text>
</comment>
<evidence type="ECO:0000256" key="1">
    <source>
        <dbReference type="SAM" id="MobiDB-lite"/>
    </source>
</evidence>
<dbReference type="EMBL" id="JBFCZG010000002">
    <property type="protein sequence ID" value="KAL3426096.1"/>
    <property type="molecule type" value="Genomic_DNA"/>
</dbReference>
<evidence type="ECO:0000313" key="3">
    <source>
        <dbReference type="Proteomes" id="UP001629113"/>
    </source>
</evidence>
<protein>
    <submittedName>
        <fullName evidence="2">Uncharacterized protein</fullName>
    </submittedName>
</protein>
<name>A0ABR4PT70_9HELO</name>
<accession>A0ABR4PT70</accession>
<feature type="region of interest" description="Disordered" evidence="1">
    <location>
        <begin position="224"/>
        <end position="257"/>
    </location>
</feature>
<feature type="compositionally biased region" description="Polar residues" evidence="1">
    <location>
        <begin position="224"/>
        <end position="233"/>
    </location>
</feature>
<feature type="compositionally biased region" description="Polar residues" evidence="1">
    <location>
        <begin position="247"/>
        <end position="257"/>
    </location>
</feature>
<gene>
    <name evidence="2" type="ORF">PVAG01_02887</name>
</gene>
<keyword evidence="3" id="KW-1185">Reference proteome</keyword>
<feature type="region of interest" description="Disordered" evidence="1">
    <location>
        <begin position="278"/>
        <end position="325"/>
    </location>
</feature>
<evidence type="ECO:0000313" key="2">
    <source>
        <dbReference type="EMBL" id="KAL3426096.1"/>
    </source>
</evidence>
<feature type="region of interest" description="Disordered" evidence="1">
    <location>
        <begin position="1"/>
        <end position="27"/>
    </location>
</feature>
<proteinExistence type="predicted"/>
<dbReference type="Proteomes" id="UP001629113">
    <property type="component" value="Unassembled WGS sequence"/>
</dbReference>